<sequence length="140" mass="15617">MRQKLLLFGRTSLFMRRILIITSFILAGLTFGNIFLKTATIIDGQTAGQRNAGYIRVTDATQTASTMKVIGSAGFCDNKNIFLGINNQCQGGGLENKGSSPGYYVNYNHWDNNDDGHNDEEDVDVYDEEDKENDHDRENA</sequence>
<evidence type="ECO:0000313" key="2">
    <source>
        <dbReference type="EMBL" id="KKO20547.1"/>
    </source>
</evidence>
<dbReference type="EMBL" id="LAQJ01000090">
    <property type="protein sequence ID" value="KKO20547.1"/>
    <property type="molecule type" value="Genomic_DNA"/>
</dbReference>
<comment type="caution">
    <text evidence="2">The sequence shown here is derived from an EMBL/GenBank/DDBJ whole genome shotgun (WGS) entry which is preliminary data.</text>
</comment>
<gene>
    <name evidence="2" type="ORF">BROFUL_00723</name>
</gene>
<protein>
    <submittedName>
        <fullName evidence="2">Uncharacterized protein</fullName>
    </submittedName>
</protein>
<evidence type="ECO:0000256" key="1">
    <source>
        <dbReference type="SAM" id="MobiDB-lite"/>
    </source>
</evidence>
<dbReference type="Proteomes" id="UP000034954">
    <property type="component" value="Unassembled WGS sequence"/>
</dbReference>
<evidence type="ECO:0000313" key="3">
    <source>
        <dbReference type="Proteomes" id="UP000034954"/>
    </source>
</evidence>
<organism evidence="2 3">
    <name type="scientific">Candidatus Brocadia fulgida</name>
    <dbReference type="NCBI Taxonomy" id="380242"/>
    <lineage>
        <taxon>Bacteria</taxon>
        <taxon>Pseudomonadati</taxon>
        <taxon>Planctomycetota</taxon>
        <taxon>Candidatus Brocadiia</taxon>
        <taxon>Candidatus Brocadiales</taxon>
        <taxon>Candidatus Brocadiaceae</taxon>
        <taxon>Candidatus Brocadia</taxon>
    </lineage>
</organism>
<feature type="region of interest" description="Disordered" evidence="1">
    <location>
        <begin position="109"/>
        <end position="140"/>
    </location>
</feature>
<name>A0A0M2UXE7_9BACT</name>
<feature type="compositionally biased region" description="Acidic residues" evidence="1">
    <location>
        <begin position="117"/>
        <end position="131"/>
    </location>
</feature>
<proteinExistence type="predicted"/>
<dbReference type="AlphaFoldDB" id="A0A0M2UXE7"/>
<reference evidence="2 3" key="1">
    <citation type="journal article" date="2013" name="BMC Microbiol.">
        <title>Identification of the type II cytochrome c maturation pathway in anammox bacteria by comparative genomics.</title>
        <authorList>
            <person name="Ferousi C."/>
            <person name="Speth D.R."/>
            <person name="Reimann J."/>
            <person name="Op den Camp H.J."/>
            <person name="Allen J.W."/>
            <person name="Keltjens J.T."/>
            <person name="Jetten M.S."/>
        </authorList>
    </citation>
    <scope>NUCLEOTIDE SEQUENCE [LARGE SCALE GENOMIC DNA]</scope>
    <source>
        <strain evidence="2">RU1</strain>
    </source>
</reference>
<keyword evidence="3" id="KW-1185">Reference proteome</keyword>
<accession>A0A0M2UXE7</accession>